<dbReference type="InterPro" id="IPR000719">
    <property type="entry name" value="Prot_kinase_dom"/>
</dbReference>
<accession>A0AA38Y5V8</accession>
<dbReference type="AlphaFoldDB" id="A0AA38Y5V8"/>
<dbReference type="PANTHER" id="PTHR43671">
    <property type="entry name" value="SERINE/THREONINE-PROTEIN KINASE NEK"/>
    <property type="match status" value="1"/>
</dbReference>
<dbReference type="PANTHER" id="PTHR43671:SF13">
    <property type="entry name" value="SERINE_THREONINE-PROTEIN KINASE NEK2"/>
    <property type="match status" value="1"/>
</dbReference>
<evidence type="ECO:0000259" key="9">
    <source>
        <dbReference type="PROSITE" id="PS50011"/>
    </source>
</evidence>
<dbReference type="PROSITE" id="PS00108">
    <property type="entry name" value="PROTEIN_KINASE_ST"/>
    <property type="match status" value="1"/>
</dbReference>
<keyword evidence="3" id="KW-0808">Transferase</keyword>
<organism evidence="10 11">
    <name type="scientific">Knufia peltigerae</name>
    <dbReference type="NCBI Taxonomy" id="1002370"/>
    <lineage>
        <taxon>Eukaryota</taxon>
        <taxon>Fungi</taxon>
        <taxon>Dikarya</taxon>
        <taxon>Ascomycota</taxon>
        <taxon>Pezizomycotina</taxon>
        <taxon>Eurotiomycetes</taxon>
        <taxon>Chaetothyriomycetidae</taxon>
        <taxon>Chaetothyriales</taxon>
        <taxon>Trichomeriaceae</taxon>
        <taxon>Knufia</taxon>
    </lineage>
</organism>
<evidence type="ECO:0000256" key="2">
    <source>
        <dbReference type="ARBA" id="ARBA00012513"/>
    </source>
</evidence>
<dbReference type="InterPro" id="IPR050660">
    <property type="entry name" value="NEK_Ser/Thr_kinase"/>
</dbReference>
<evidence type="ECO:0000256" key="3">
    <source>
        <dbReference type="ARBA" id="ARBA00022679"/>
    </source>
</evidence>
<feature type="domain" description="Protein kinase" evidence="9">
    <location>
        <begin position="74"/>
        <end position="408"/>
    </location>
</feature>
<feature type="region of interest" description="Disordered" evidence="8">
    <location>
        <begin position="500"/>
        <end position="522"/>
    </location>
</feature>
<evidence type="ECO:0000256" key="1">
    <source>
        <dbReference type="ARBA" id="ARBA00010886"/>
    </source>
</evidence>
<keyword evidence="5" id="KW-0418">Kinase</keyword>
<dbReference type="InterPro" id="IPR008271">
    <property type="entry name" value="Ser/Thr_kinase_AS"/>
</dbReference>
<gene>
    <name evidence="10" type="ORF">H2204_005404</name>
</gene>
<evidence type="ECO:0000313" key="11">
    <source>
        <dbReference type="Proteomes" id="UP001172681"/>
    </source>
</evidence>
<dbReference type="PROSITE" id="PS50011">
    <property type="entry name" value="PROTEIN_KINASE_DOM"/>
    <property type="match status" value="1"/>
</dbReference>
<dbReference type="PROSITE" id="PS00107">
    <property type="entry name" value="PROTEIN_KINASE_ATP"/>
    <property type="match status" value="1"/>
</dbReference>
<evidence type="ECO:0000313" key="10">
    <source>
        <dbReference type="EMBL" id="KAJ9636132.1"/>
    </source>
</evidence>
<keyword evidence="4 7" id="KW-0547">Nucleotide-binding</keyword>
<keyword evidence="11" id="KW-1185">Reference proteome</keyword>
<dbReference type="InterPro" id="IPR011009">
    <property type="entry name" value="Kinase-like_dom_sf"/>
</dbReference>
<sequence>MTSNHFDTFQVNWSPSEREDFTVKPVQRQATPYSPIKYFFGWQEFDSKGNIKPTGQRFLHLFSSRVELSDEEEWKFDRPLGKGSFGAAALFVKVDGTGKTIDDFVLKVADLRPFDRLHDKKIGLTREAAIMAQTNTLNSDSIVRLRHFNVSDNYGRYYFEHCPHSCLESLRLNYKAWDMHFPEAFLWQVFYYLVEGCVKFETGPFKNLAASRFGQDFPEAYLLHNDIKPDNILLGSNVKRDGSKEWYPVAKFADFGLSIITNPYEALRNTARFLQNGTKLWHPPEVRVPMMTDYKKYYFMQPGINSLRRDQHKIMSQANIWAVGVVMWSLLTLDEIETLSNQINSILMGKQRSFDGVNIVKRFKSGITRNYSAGLLELVQRCLRMRIQDRPKVRDLLREISDRRRECLEREAELAQQTGDLQHLSLACTSDELNNLISGDAALDKDDAFWEAFAERLVWVPQESSLPCPPSAPEHLSMDASWPEALRQRLEERWATAVKNRGQKMSASPAVPIQSQKRTASAAFAEPEALDGHSQTRPGTTRSQLLELASVVMRGIETLDVETLLGCRADHCIHEMKPESIKQPAMDNEAFAQWVKNVKPMFFEGEGHRWDLSFDESKTIVDVDKRIFVLFGKADNVGYFGPYKQEYIITSTANEDGTKVVHQEEMVDSAVLADVLQRAGLVLEDGSLKSN</sequence>
<dbReference type="GO" id="GO:0005524">
    <property type="term" value="F:ATP binding"/>
    <property type="evidence" value="ECO:0007669"/>
    <property type="project" value="UniProtKB-UniRule"/>
</dbReference>
<evidence type="ECO:0000256" key="7">
    <source>
        <dbReference type="PROSITE-ProRule" id="PRU10141"/>
    </source>
</evidence>
<name>A0AA38Y5V8_9EURO</name>
<dbReference type="SMART" id="SM00220">
    <property type="entry name" value="S_TKc"/>
    <property type="match status" value="1"/>
</dbReference>
<reference evidence="10" key="1">
    <citation type="submission" date="2022-10" db="EMBL/GenBank/DDBJ databases">
        <title>Culturing micro-colonial fungi from biological soil crusts in the Mojave desert and describing Neophaeococcomyces mojavensis, and introducing the new genera and species Taxawa tesnikishii.</title>
        <authorList>
            <person name="Kurbessoian T."/>
            <person name="Stajich J.E."/>
        </authorList>
    </citation>
    <scope>NUCLEOTIDE SEQUENCE</scope>
    <source>
        <strain evidence="10">TK_35</strain>
    </source>
</reference>
<evidence type="ECO:0000256" key="5">
    <source>
        <dbReference type="ARBA" id="ARBA00022777"/>
    </source>
</evidence>
<dbReference type="Proteomes" id="UP001172681">
    <property type="component" value="Unassembled WGS sequence"/>
</dbReference>
<evidence type="ECO:0000256" key="6">
    <source>
        <dbReference type="ARBA" id="ARBA00022840"/>
    </source>
</evidence>
<dbReference type="SUPFAM" id="SSF56112">
    <property type="entry name" value="Protein kinase-like (PK-like)"/>
    <property type="match status" value="1"/>
</dbReference>
<dbReference type="InterPro" id="IPR017441">
    <property type="entry name" value="Protein_kinase_ATP_BS"/>
</dbReference>
<evidence type="ECO:0000256" key="4">
    <source>
        <dbReference type="ARBA" id="ARBA00022741"/>
    </source>
</evidence>
<dbReference type="Pfam" id="PF00069">
    <property type="entry name" value="Pkinase"/>
    <property type="match status" value="1"/>
</dbReference>
<keyword evidence="6 7" id="KW-0067">ATP-binding</keyword>
<feature type="binding site" evidence="7">
    <location>
        <position position="107"/>
    </location>
    <ligand>
        <name>ATP</name>
        <dbReference type="ChEBI" id="CHEBI:30616"/>
    </ligand>
</feature>
<comment type="similarity">
    <text evidence="1">Belongs to the protein kinase superfamily. NEK Ser/Thr protein kinase family. NIMA subfamily.</text>
</comment>
<proteinExistence type="inferred from homology"/>
<dbReference type="Gene3D" id="1.10.510.10">
    <property type="entry name" value="Transferase(Phosphotransferase) domain 1"/>
    <property type="match status" value="1"/>
</dbReference>
<dbReference type="EC" id="2.7.11.1" evidence="2"/>
<comment type="caution">
    <text evidence="10">The sequence shown here is derived from an EMBL/GenBank/DDBJ whole genome shotgun (WGS) entry which is preliminary data.</text>
</comment>
<evidence type="ECO:0000256" key="8">
    <source>
        <dbReference type="SAM" id="MobiDB-lite"/>
    </source>
</evidence>
<dbReference type="EMBL" id="JAPDRN010000030">
    <property type="protein sequence ID" value="KAJ9636132.1"/>
    <property type="molecule type" value="Genomic_DNA"/>
</dbReference>
<protein>
    <recommendedName>
        <fullName evidence="2">non-specific serine/threonine protein kinase</fullName>
        <ecNumber evidence="2">2.7.11.1</ecNumber>
    </recommendedName>
</protein>
<dbReference type="GO" id="GO:0004674">
    <property type="term" value="F:protein serine/threonine kinase activity"/>
    <property type="evidence" value="ECO:0007669"/>
    <property type="project" value="UniProtKB-EC"/>
</dbReference>